<proteinExistence type="predicted"/>
<accession>A0A8B6HBD2</accession>
<sequence length="255" mass="29377">MATYASENQELLRLLQFVFKIGDTVLTELASDKMLSKYNNNFQWFLTKEKHEIVHLFQPKRICCACSPAVSNLKRKSINLKGIKLFEQLYKDNDPEDRRHIICVKGEYGPGCIHKYTSRNTSVDELEMSVLSFLLKNFAHLSSNKKNALDRITFYKNKFCNLYSSNCSTTVSLDTAWNELVDALLNIMPLSSTLVVQHEINNCRTRDLTKEDKRVLLGKIKTNIDELEFGINEVKESPEKIVMKEKAEQEKAKGK</sequence>
<reference evidence="1" key="1">
    <citation type="submission" date="2018-11" db="EMBL/GenBank/DDBJ databases">
        <authorList>
            <person name="Alioto T."/>
            <person name="Alioto T."/>
        </authorList>
    </citation>
    <scope>NUCLEOTIDE SEQUENCE</scope>
</reference>
<feature type="non-terminal residue" evidence="1">
    <location>
        <position position="1"/>
    </location>
</feature>
<dbReference type="EMBL" id="UYJE01009819">
    <property type="protein sequence ID" value="VDI77046.1"/>
    <property type="molecule type" value="Genomic_DNA"/>
</dbReference>
<name>A0A8B6HBD2_MYTGA</name>
<organism evidence="1 2">
    <name type="scientific">Mytilus galloprovincialis</name>
    <name type="common">Mediterranean mussel</name>
    <dbReference type="NCBI Taxonomy" id="29158"/>
    <lineage>
        <taxon>Eukaryota</taxon>
        <taxon>Metazoa</taxon>
        <taxon>Spiralia</taxon>
        <taxon>Lophotrochozoa</taxon>
        <taxon>Mollusca</taxon>
        <taxon>Bivalvia</taxon>
        <taxon>Autobranchia</taxon>
        <taxon>Pteriomorphia</taxon>
        <taxon>Mytilida</taxon>
        <taxon>Mytiloidea</taxon>
        <taxon>Mytilidae</taxon>
        <taxon>Mytilinae</taxon>
        <taxon>Mytilus</taxon>
    </lineage>
</organism>
<dbReference type="Proteomes" id="UP000596742">
    <property type="component" value="Unassembled WGS sequence"/>
</dbReference>
<evidence type="ECO:0008006" key="3">
    <source>
        <dbReference type="Google" id="ProtNLM"/>
    </source>
</evidence>
<keyword evidence="2" id="KW-1185">Reference proteome</keyword>
<protein>
    <recommendedName>
        <fullName evidence="3">DZIP3-like HEPN domain-containing protein</fullName>
    </recommendedName>
</protein>
<dbReference type="AlphaFoldDB" id="A0A8B6HBD2"/>
<gene>
    <name evidence="1" type="ORF">MGAL_10B086776</name>
</gene>
<evidence type="ECO:0000313" key="2">
    <source>
        <dbReference type="Proteomes" id="UP000596742"/>
    </source>
</evidence>
<evidence type="ECO:0000313" key="1">
    <source>
        <dbReference type="EMBL" id="VDI77046.1"/>
    </source>
</evidence>
<dbReference type="OrthoDB" id="6129282at2759"/>
<comment type="caution">
    <text evidence="1">The sequence shown here is derived from an EMBL/GenBank/DDBJ whole genome shotgun (WGS) entry which is preliminary data.</text>
</comment>